<gene>
    <name evidence="1" type="ORF">ANCDUO_05955</name>
</gene>
<organism evidence="1 2">
    <name type="scientific">Ancylostoma duodenale</name>
    <dbReference type="NCBI Taxonomy" id="51022"/>
    <lineage>
        <taxon>Eukaryota</taxon>
        <taxon>Metazoa</taxon>
        <taxon>Ecdysozoa</taxon>
        <taxon>Nematoda</taxon>
        <taxon>Chromadorea</taxon>
        <taxon>Rhabditida</taxon>
        <taxon>Rhabditina</taxon>
        <taxon>Rhabditomorpha</taxon>
        <taxon>Strongyloidea</taxon>
        <taxon>Ancylostomatidae</taxon>
        <taxon>Ancylostomatinae</taxon>
        <taxon>Ancylostoma</taxon>
    </lineage>
</organism>
<dbReference type="EMBL" id="KN728463">
    <property type="protein sequence ID" value="KIH63741.1"/>
    <property type="molecule type" value="Genomic_DNA"/>
</dbReference>
<name>A0A0C2H2R8_9BILA</name>
<dbReference type="Proteomes" id="UP000054047">
    <property type="component" value="Unassembled WGS sequence"/>
</dbReference>
<protein>
    <recommendedName>
        <fullName evidence="3">Reverse transcriptase domain-containing protein</fullName>
    </recommendedName>
</protein>
<accession>A0A0C2H2R8</accession>
<dbReference type="OrthoDB" id="5844287at2759"/>
<proteinExistence type="predicted"/>
<reference evidence="1 2" key="1">
    <citation type="submission" date="2013-12" db="EMBL/GenBank/DDBJ databases">
        <title>Draft genome of the parsitic nematode Ancylostoma duodenale.</title>
        <authorList>
            <person name="Mitreva M."/>
        </authorList>
    </citation>
    <scope>NUCLEOTIDE SEQUENCE [LARGE SCALE GENOMIC DNA]</scope>
    <source>
        <strain evidence="1 2">Zhejiang</strain>
    </source>
</reference>
<evidence type="ECO:0008006" key="3">
    <source>
        <dbReference type="Google" id="ProtNLM"/>
    </source>
</evidence>
<evidence type="ECO:0000313" key="2">
    <source>
        <dbReference type="Proteomes" id="UP000054047"/>
    </source>
</evidence>
<keyword evidence="2" id="KW-1185">Reference proteome</keyword>
<dbReference type="AlphaFoldDB" id="A0A0C2H2R8"/>
<sequence>MEGEYHHPGLREERRCAGVRQLSRHQTDLSYYEGIQVPGEQMVEIMEKYREKGEEIHFVFLDLEKAYDRLPKTVLWEAMREQLVPEHMNT</sequence>
<evidence type="ECO:0000313" key="1">
    <source>
        <dbReference type="EMBL" id="KIH63741.1"/>
    </source>
</evidence>